<evidence type="ECO:0000256" key="1">
    <source>
        <dbReference type="SAM" id="MobiDB-lite"/>
    </source>
</evidence>
<sequence>MNHQTTNNVHNPLLETANQLASLSITDNTISDGLLVAPPEGTSHLSDHLANASSPTPNQYSSQPQAPTPIPTARLPPASTPRAPEPNSTNSQFMLSNLQQTNNGIPSPAFTPLNTVVNY</sequence>
<evidence type="ECO:0000313" key="3">
    <source>
        <dbReference type="Proteomes" id="UP000676336"/>
    </source>
</evidence>
<gene>
    <name evidence="2" type="ORF">SMN809_LOCUS78963</name>
</gene>
<dbReference type="AlphaFoldDB" id="A0A8S3J3G7"/>
<feature type="non-terminal residue" evidence="2">
    <location>
        <position position="1"/>
    </location>
</feature>
<accession>A0A8S3J3G7</accession>
<dbReference type="Proteomes" id="UP000676336">
    <property type="component" value="Unassembled WGS sequence"/>
</dbReference>
<comment type="caution">
    <text evidence="2">The sequence shown here is derived from an EMBL/GenBank/DDBJ whole genome shotgun (WGS) entry which is preliminary data.</text>
</comment>
<dbReference type="EMBL" id="CAJOBI010341260">
    <property type="protein sequence ID" value="CAF5213219.1"/>
    <property type="molecule type" value="Genomic_DNA"/>
</dbReference>
<protein>
    <submittedName>
        <fullName evidence="2">Uncharacterized protein</fullName>
    </submittedName>
</protein>
<organism evidence="2 3">
    <name type="scientific">Rotaria magnacalcarata</name>
    <dbReference type="NCBI Taxonomy" id="392030"/>
    <lineage>
        <taxon>Eukaryota</taxon>
        <taxon>Metazoa</taxon>
        <taxon>Spiralia</taxon>
        <taxon>Gnathifera</taxon>
        <taxon>Rotifera</taxon>
        <taxon>Eurotatoria</taxon>
        <taxon>Bdelloidea</taxon>
        <taxon>Philodinida</taxon>
        <taxon>Philodinidae</taxon>
        <taxon>Rotaria</taxon>
    </lineage>
</organism>
<name>A0A8S3J3G7_9BILA</name>
<feature type="region of interest" description="Disordered" evidence="1">
    <location>
        <begin position="32"/>
        <end position="91"/>
    </location>
</feature>
<proteinExistence type="predicted"/>
<evidence type="ECO:0000313" key="2">
    <source>
        <dbReference type="EMBL" id="CAF5213219.1"/>
    </source>
</evidence>
<reference evidence="2" key="1">
    <citation type="submission" date="2021-02" db="EMBL/GenBank/DDBJ databases">
        <authorList>
            <person name="Nowell W R."/>
        </authorList>
    </citation>
    <scope>NUCLEOTIDE SEQUENCE</scope>
</reference>
<feature type="compositionally biased region" description="Polar residues" evidence="1">
    <location>
        <begin position="51"/>
        <end position="65"/>
    </location>
</feature>